<protein>
    <submittedName>
        <fullName evidence="2">Uncharacterized protein</fullName>
    </submittedName>
</protein>
<dbReference type="Proteomes" id="UP000756346">
    <property type="component" value="Unassembled WGS sequence"/>
</dbReference>
<feature type="region of interest" description="Disordered" evidence="1">
    <location>
        <begin position="202"/>
        <end position="271"/>
    </location>
</feature>
<evidence type="ECO:0000256" key="1">
    <source>
        <dbReference type="SAM" id="MobiDB-lite"/>
    </source>
</evidence>
<dbReference type="RefSeq" id="XP_046015423.1">
    <property type="nucleotide sequence ID" value="XM_046161800.1"/>
</dbReference>
<accession>A0A9P8YCE3</accession>
<organism evidence="2 3">
    <name type="scientific">Microdochium trichocladiopsis</name>
    <dbReference type="NCBI Taxonomy" id="1682393"/>
    <lineage>
        <taxon>Eukaryota</taxon>
        <taxon>Fungi</taxon>
        <taxon>Dikarya</taxon>
        <taxon>Ascomycota</taxon>
        <taxon>Pezizomycotina</taxon>
        <taxon>Sordariomycetes</taxon>
        <taxon>Xylariomycetidae</taxon>
        <taxon>Xylariales</taxon>
        <taxon>Microdochiaceae</taxon>
        <taxon>Microdochium</taxon>
    </lineage>
</organism>
<gene>
    <name evidence="2" type="ORF">B0I36DRAFT_405877</name>
</gene>
<feature type="region of interest" description="Disordered" evidence="1">
    <location>
        <begin position="163"/>
        <end position="190"/>
    </location>
</feature>
<feature type="region of interest" description="Disordered" evidence="1">
    <location>
        <begin position="367"/>
        <end position="400"/>
    </location>
</feature>
<feature type="compositionally biased region" description="Low complexity" evidence="1">
    <location>
        <begin position="369"/>
        <end position="381"/>
    </location>
</feature>
<evidence type="ECO:0000313" key="2">
    <source>
        <dbReference type="EMBL" id="KAH7035330.1"/>
    </source>
</evidence>
<dbReference type="AlphaFoldDB" id="A0A9P8YCE3"/>
<feature type="region of interest" description="Disordered" evidence="1">
    <location>
        <begin position="80"/>
        <end position="133"/>
    </location>
</feature>
<sequence length="400" mass="40768">MPCTTTRPSRRSLRPRYRVRSSAATALHQPASLLAILMLVAACLFAQTSLAAPSPPRPPPARGFHNVVGKRGSPAIARSALPGTALDDGDNEQQQQQQPSPTVVHGPSIPSPVSQAGGFVVASSSNTPSQGAASPVVVLNSGPIQVLTTTTVPVPDPPAVMDMPQSPPSPSPLVILGAPGQQAGQPQPPSIHITFTTVVVDGFPGLPSPPPAASWPQEQQEQPPPPPQTLPVQGSPVVQQATSGPGENTVEGQGSNENHQPPPENPPAALVPSTTTITESVQKTITKTLAYRVTTLSKTVTQMVTVTKTLTPPSSSSSSWSSSAAAATAPNGTMSSSTGSVSVAGLLGLSQASVATSNTAAFGASVNGTAAAEPAITAEAGDQGDRRDRGYRQEYRPAPL</sequence>
<comment type="caution">
    <text evidence="2">The sequence shown here is derived from an EMBL/GenBank/DDBJ whole genome shotgun (WGS) entry which is preliminary data.</text>
</comment>
<dbReference type="EMBL" id="JAGTJQ010000003">
    <property type="protein sequence ID" value="KAH7035330.1"/>
    <property type="molecule type" value="Genomic_DNA"/>
</dbReference>
<feature type="compositionally biased region" description="Basic and acidic residues" evidence="1">
    <location>
        <begin position="383"/>
        <end position="400"/>
    </location>
</feature>
<reference evidence="2" key="1">
    <citation type="journal article" date="2021" name="Nat. Commun.">
        <title>Genetic determinants of endophytism in the Arabidopsis root mycobiome.</title>
        <authorList>
            <person name="Mesny F."/>
            <person name="Miyauchi S."/>
            <person name="Thiergart T."/>
            <person name="Pickel B."/>
            <person name="Atanasova L."/>
            <person name="Karlsson M."/>
            <person name="Huettel B."/>
            <person name="Barry K.W."/>
            <person name="Haridas S."/>
            <person name="Chen C."/>
            <person name="Bauer D."/>
            <person name="Andreopoulos W."/>
            <person name="Pangilinan J."/>
            <person name="LaButti K."/>
            <person name="Riley R."/>
            <person name="Lipzen A."/>
            <person name="Clum A."/>
            <person name="Drula E."/>
            <person name="Henrissat B."/>
            <person name="Kohler A."/>
            <person name="Grigoriev I.V."/>
            <person name="Martin F.M."/>
            <person name="Hacquard S."/>
        </authorList>
    </citation>
    <scope>NUCLEOTIDE SEQUENCE</scope>
    <source>
        <strain evidence="2">MPI-CAGE-CH-0230</strain>
    </source>
</reference>
<feature type="region of interest" description="Disordered" evidence="1">
    <location>
        <begin position="309"/>
        <end position="340"/>
    </location>
</feature>
<feature type="compositionally biased region" description="Polar residues" evidence="1">
    <location>
        <begin position="122"/>
        <end position="132"/>
    </location>
</feature>
<keyword evidence="3" id="KW-1185">Reference proteome</keyword>
<feature type="compositionally biased region" description="Low complexity" evidence="1">
    <location>
        <begin position="309"/>
        <end position="327"/>
    </location>
</feature>
<name>A0A9P8YCE3_9PEZI</name>
<dbReference type="GeneID" id="70191346"/>
<evidence type="ECO:0000313" key="3">
    <source>
        <dbReference type="Proteomes" id="UP000756346"/>
    </source>
</evidence>
<feature type="compositionally biased region" description="Polar residues" evidence="1">
    <location>
        <begin position="237"/>
        <end position="255"/>
    </location>
</feature>
<proteinExistence type="predicted"/>